<accession>A0ABV7I8B3</accession>
<gene>
    <name evidence="1" type="ORF">ACFOHV_21035</name>
</gene>
<dbReference type="InterPro" id="IPR038482">
    <property type="entry name" value="Tp34-type_sf"/>
</dbReference>
<dbReference type="EMBL" id="JBHRTG010000019">
    <property type="protein sequence ID" value="MFC3165773.1"/>
    <property type="molecule type" value="Genomic_DNA"/>
</dbReference>
<dbReference type="Gene3D" id="2.60.40.2480">
    <property type="entry name" value="Periplasmic metal-binding protein Tp34-type"/>
    <property type="match status" value="1"/>
</dbReference>
<reference evidence="2" key="1">
    <citation type="journal article" date="2019" name="Int. J. Syst. Evol. Microbiol.">
        <title>The Global Catalogue of Microorganisms (GCM) 10K type strain sequencing project: providing services to taxonomists for standard genome sequencing and annotation.</title>
        <authorList>
            <consortium name="The Broad Institute Genomics Platform"/>
            <consortium name="The Broad Institute Genome Sequencing Center for Infectious Disease"/>
            <person name="Wu L."/>
            <person name="Ma J."/>
        </authorList>
    </citation>
    <scope>NUCLEOTIDE SEQUENCE [LARGE SCALE GENOMIC DNA]</scope>
    <source>
        <strain evidence="2">KCTC 52231</strain>
    </source>
</reference>
<protein>
    <recommendedName>
        <fullName evidence="3">DUF3168 domain-containing protein</fullName>
    </recommendedName>
</protein>
<keyword evidence="2" id="KW-1185">Reference proteome</keyword>
<evidence type="ECO:0000313" key="2">
    <source>
        <dbReference type="Proteomes" id="UP001595647"/>
    </source>
</evidence>
<sequence length="133" mass="14446">MSDEENYRVAEDLGVYLGTLPAAIVRGHPKTHAEGSMHGGAPDGTDQFHVVVAIFDTRSGDRIENAKVKATISAFGHIGTKTIDLQPMAIAGTVIYGNFVALPGTDRYDISVEITALGRQHPVRVNFQYQHTR</sequence>
<evidence type="ECO:0008006" key="3">
    <source>
        <dbReference type="Google" id="ProtNLM"/>
    </source>
</evidence>
<name>A0ABV7I8B3_9HYPH</name>
<evidence type="ECO:0000313" key="1">
    <source>
        <dbReference type="EMBL" id="MFC3165773.1"/>
    </source>
</evidence>
<dbReference type="Proteomes" id="UP001595647">
    <property type="component" value="Unassembled WGS sequence"/>
</dbReference>
<organism evidence="1 2">
    <name type="scientific">Ciceribacter thiooxidans</name>
    <dbReference type="NCBI Taxonomy" id="1969821"/>
    <lineage>
        <taxon>Bacteria</taxon>
        <taxon>Pseudomonadati</taxon>
        <taxon>Pseudomonadota</taxon>
        <taxon>Alphaproteobacteria</taxon>
        <taxon>Hyphomicrobiales</taxon>
        <taxon>Rhizobiaceae</taxon>
        <taxon>Ciceribacter</taxon>
    </lineage>
</organism>
<proteinExistence type="predicted"/>
<comment type="caution">
    <text evidence="1">The sequence shown here is derived from an EMBL/GenBank/DDBJ whole genome shotgun (WGS) entry which is preliminary data.</text>
</comment>
<dbReference type="RefSeq" id="WP_182308351.1">
    <property type="nucleotide sequence ID" value="NZ_CP059897.1"/>
</dbReference>